<dbReference type="CDD" id="cd07012">
    <property type="entry name" value="PBP2_Bug_TTT"/>
    <property type="match status" value="1"/>
</dbReference>
<dbReference type="Gene3D" id="3.40.190.150">
    <property type="entry name" value="Bordetella uptake gene, domain 1"/>
    <property type="match status" value="1"/>
</dbReference>
<keyword evidence="5" id="KW-1185">Reference proteome</keyword>
<dbReference type="InterPro" id="IPR005064">
    <property type="entry name" value="BUG"/>
</dbReference>
<dbReference type="Gene3D" id="3.40.190.10">
    <property type="entry name" value="Periplasmic binding protein-like II"/>
    <property type="match status" value="1"/>
</dbReference>
<comment type="caution">
    <text evidence="4">The sequence shown here is derived from an EMBL/GenBank/DDBJ whole genome shotgun (WGS) entry which is preliminary data.</text>
</comment>
<dbReference type="Proteomes" id="UP001519343">
    <property type="component" value="Unassembled WGS sequence"/>
</dbReference>
<dbReference type="Pfam" id="PF03401">
    <property type="entry name" value="TctC"/>
    <property type="match status" value="1"/>
</dbReference>
<dbReference type="PIRSF" id="PIRSF017082">
    <property type="entry name" value="YflP"/>
    <property type="match status" value="1"/>
</dbReference>
<keyword evidence="3" id="KW-0732">Signal</keyword>
<gene>
    <name evidence="4" type="ORF">J2Z37_000844</name>
</gene>
<evidence type="ECO:0000256" key="1">
    <source>
        <dbReference type="ARBA" id="ARBA00006987"/>
    </source>
</evidence>
<dbReference type="PANTHER" id="PTHR42928">
    <property type="entry name" value="TRICARBOXYLATE-BINDING PROTEIN"/>
    <property type="match status" value="1"/>
</dbReference>
<proteinExistence type="inferred from homology"/>
<feature type="compositionally biased region" description="Low complexity" evidence="2">
    <location>
        <begin position="27"/>
        <end position="50"/>
    </location>
</feature>
<feature type="chain" id="PRO_5045638751" evidence="3">
    <location>
        <begin position="23"/>
        <end position="348"/>
    </location>
</feature>
<dbReference type="RefSeq" id="WP_209808965.1">
    <property type="nucleotide sequence ID" value="NZ_JAGGKT010000002.1"/>
</dbReference>
<evidence type="ECO:0000256" key="2">
    <source>
        <dbReference type="SAM" id="MobiDB-lite"/>
    </source>
</evidence>
<dbReference type="InterPro" id="IPR042100">
    <property type="entry name" value="Bug_dom1"/>
</dbReference>
<dbReference type="PROSITE" id="PS51257">
    <property type="entry name" value="PROKAR_LIPOPROTEIN"/>
    <property type="match status" value="1"/>
</dbReference>
<dbReference type="PANTHER" id="PTHR42928:SF5">
    <property type="entry name" value="BLR1237 PROTEIN"/>
    <property type="match status" value="1"/>
</dbReference>
<organism evidence="4 5">
    <name type="scientific">Ammoniphilus resinae</name>
    <dbReference type="NCBI Taxonomy" id="861532"/>
    <lineage>
        <taxon>Bacteria</taxon>
        <taxon>Bacillati</taxon>
        <taxon>Bacillota</taxon>
        <taxon>Bacilli</taxon>
        <taxon>Bacillales</taxon>
        <taxon>Paenibacillaceae</taxon>
        <taxon>Aneurinibacillus group</taxon>
        <taxon>Ammoniphilus</taxon>
    </lineage>
</organism>
<keyword evidence="4" id="KW-0675">Receptor</keyword>
<reference evidence="4 5" key="1">
    <citation type="submission" date="2021-03" db="EMBL/GenBank/DDBJ databases">
        <title>Genomic Encyclopedia of Type Strains, Phase IV (KMG-IV): sequencing the most valuable type-strain genomes for metagenomic binning, comparative biology and taxonomic classification.</title>
        <authorList>
            <person name="Goeker M."/>
        </authorList>
    </citation>
    <scope>NUCLEOTIDE SEQUENCE [LARGE SCALE GENOMIC DNA]</scope>
    <source>
        <strain evidence="4 5">DSM 24738</strain>
    </source>
</reference>
<dbReference type="EMBL" id="JAGGKT010000002">
    <property type="protein sequence ID" value="MBP1930847.1"/>
    <property type="molecule type" value="Genomic_DNA"/>
</dbReference>
<comment type="similarity">
    <text evidence="1">Belongs to the UPF0065 (bug) family.</text>
</comment>
<sequence length="348" mass="37069">MRKHKKAGFVMSLVLASMMAIVGCSTQNTSNQSTTTAATPPKEAPAPVETAPKDTFPNGPVNLIVPFGPGGSADLAARAIAATVPKYLGQAVIVVNKPGASGEVAHTDFLKEKPDGYNMIISGNSPSTVVPNVRQVKYDPFTDFEFLVRITNSRDAVFVNSQKEWNTMEELIEHARANPGKVQLGTSGTGGIDEFIIRSINRAEGVEIVPMPFNSGGEAQIAAVGGHVDGFVSSVVSGKPALDSGQLKILAVNADTRDPNVPDVLTLKEQGIEAALNNNIAIAVPKGTPKEIKDKLISALKQTIEDESFISMAKKLNMTIDYLEGDEVKNKVKEDYDLVKEVLAATKK</sequence>
<evidence type="ECO:0000313" key="4">
    <source>
        <dbReference type="EMBL" id="MBP1930847.1"/>
    </source>
</evidence>
<feature type="signal peptide" evidence="3">
    <location>
        <begin position="1"/>
        <end position="22"/>
    </location>
</feature>
<evidence type="ECO:0000313" key="5">
    <source>
        <dbReference type="Proteomes" id="UP001519343"/>
    </source>
</evidence>
<accession>A0ABS4GL71</accession>
<protein>
    <submittedName>
        <fullName evidence="4">Tripartite-type tricarboxylate transporter receptor subunit TctC</fullName>
    </submittedName>
</protein>
<feature type="region of interest" description="Disordered" evidence="2">
    <location>
        <begin position="27"/>
        <end position="55"/>
    </location>
</feature>
<name>A0ABS4GL71_9BACL</name>
<evidence type="ECO:0000256" key="3">
    <source>
        <dbReference type="SAM" id="SignalP"/>
    </source>
</evidence>
<dbReference type="SUPFAM" id="SSF53850">
    <property type="entry name" value="Periplasmic binding protein-like II"/>
    <property type="match status" value="1"/>
</dbReference>